<dbReference type="Pfam" id="PF08376">
    <property type="entry name" value="NIT"/>
    <property type="match status" value="1"/>
</dbReference>
<gene>
    <name evidence="4" type="ORF">GCM10011348_10470</name>
</gene>
<keyword evidence="1" id="KW-0175">Coiled coil</keyword>
<keyword evidence="5" id="KW-1185">Reference proteome</keyword>
<organism evidence="4 5">
    <name type="scientific">Marinobacterium nitratireducens</name>
    <dbReference type="NCBI Taxonomy" id="518897"/>
    <lineage>
        <taxon>Bacteria</taxon>
        <taxon>Pseudomonadati</taxon>
        <taxon>Pseudomonadota</taxon>
        <taxon>Gammaproteobacteria</taxon>
        <taxon>Oceanospirillales</taxon>
        <taxon>Oceanospirillaceae</taxon>
        <taxon>Marinobacterium</taxon>
    </lineage>
</organism>
<dbReference type="InterPro" id="IPR013587">
    <property type="entry name" value="Nitrate/nitrite_sensing"/>
</dbReference>
<dbReference type="SMART" id="SM01012">
    <property type="entry name" value="ANTAR"/>
    <property type="match status" value="1"/>
</dbReference>
<comment type="caution">
    <text evidence="4">The sequence shown here is derived from an EMBL/GenBank/DDBJ whole genome shotgun (WGS) entry which is preliminary data.</text>
</comment>
<feature type="domain" description="ANTAR" evidence="3">
    <location>
        <begin position="354"/>
        <end position="415"/>
    </location>
</feature>
<dbReference type="InterPro" id="IPR005561">
    <property type="entry name" value="ANTAR"/>
</dbReference>
<dbReference type="RefSeq" id="WP_188859061.1">
    <property type="nucleotide sequence ID" value="NZ_BMLT01000002.1"/>
</dbReference>
<proteinExistence type="predicted"/>
<evidence type="ECO:0000256" key="1">
    <source>
        <dbReference type="SAM" id="Coils"/>
    </source>
</evidence>
<dbReference type="PROSITE" id="PS50906">
    <property type="entry name" value="NIT"/>
    <property type="match status" value="1"/>
</dbReference>
<dbReference type="GO" id="GO:0003723">
    <property type="term" value="F:RNA binding"/>
    <property type="evidence" value="ECO:0007669"/>
    <property type="project" value="InterPro"/>
</dbReference>
<feature type="coiled-coil region" evidence="1">
    <location>
        <begin position="347"/>
        <end position="378"/>
    </location>
</feature>
<sequence length="424" mass="47414">MHSPKNATAEFLLAAKRAEITSLNQLVASCELVTRVNDLIHELQRERGLSNLFLQSGGQRSREPRAEQIERSRCAEEQLREYLLKLDTEAGPLSGSARLFNNIAYVLHGLDELQAQREATDRQHLTATESTASLSDLVSGLLAVVFEAADISGDPELTRSLVALFNFMQGKEYAGQERAWGAMGFAAGRFEPVQLERLAHLRDSQSRCFELFVQFAEPEQVAGWQTLEQGDATGELTRLREVISRVEAGAGLPPDISEVWYDVCTRRIDAMQTLERQLSASLSQLSSHRMRQACDKLQQQHDHLQLLTSMPGPTASPLSQMLEDEDSATASGMAPEHGLVRSLYDMIKAQSERLQTVNDELTEAREALRDRKRIERAKGLLMQRKGLSEEQAYRTLQQTAMAANKRLIDVARLVIDDFGRGSHE</sequence>
<dbReference type="PROSITE" id="PS51257">
    <property type="entry name" value="PROKAR_LIPOPROTEIN"/>
    <property type="match status" value="1"/>
</dbReference>
<feature type="domain" description="NIT" evidence="2">
    <location>
        <begin position="34"/>
        <end position="289"/>
    </location>
</feature>
<dbReference type="AlphaFoldDB" id="A0A918DQS6"/>
<dbReference type="InterPro" id="IPR036388">
    <property type="entry name" value="WH-like_DNA-bd_sf"/>
</dbReference>
<dbReference type="InterPro" id="IPR011006">
    <property type="entry name" value="CheY-like_superfamily"/>
</dbReference>
<protein>
    <submittedName>
        <fullName evidence="4">Nitrate regulatory protein</fullName>
    </submittedName>
</protein>
<name>A0A918DQS6_9GAMM</name>
<reference evidence="4 5" key="1">
    <citation type="journal article" date="2014" name="Int. J. Syst. Evol. Microbiol.">
        <title>Complete genome sequence of Corynebacterium casei LMG S-19264T (=DSM 44701T), isolated from a smear-ripened cheese.</title>
        <authorList>
            <consortium name="US DOE Joint Genome Institute (JGI-PGF)"/>
            <person name="Walter F."/>
            <person name="Albersmeier A."/>
            <person name="Kalinowski J."/>
            <person name="Ruckert C."/>
        </authorList>
    </citation>
    <scope>NUCLEOTIDE SEQUENCE [LARGE SCALE GENOMIC DNA]</scope>
    <source>
        <strain evidence="4 5">CGMCC 1.7286</strain>
    </source>
</reference>
<dbReference type="Gene3D" id="1.10.10.10">
    <property type="entry name" value="Winged helix-like DNA-binding domain superfamily/Winged helix DNA-binding domain"/>
    <property type="match status" value="1"/>
</dbReference>
<dbReference type="PROSITE" id="PS50921">
    <property type="entry name" value="ANTAR"/>
    <property type="match status" value="1"/>
</dbReference>
<dbReference type="SUPFAM" id="SSF52172">
    <property type="entry name" value="CheY-like"/>
    <property type="match status" value="1"/>
</dbReference>
<evidence type="ECO:0000259" key="3">
    <source>
        <dbReference type="PROSITE" id="PS50921"/>
    </source>
</evidence>
<evidence type="ECO:0000313" key="5">
    <source>
        <dbReference type="Proteomes" id="UP000599578"/>
    </source>
</evidence>
<evidence type="ECO:0000313" key="4">
    <source>
        <dbReference type="EMBL" id="GGO78474.1"/>
    </source>
</evidence>
<accession>A0A918DQS6</accession>
<dbReference type="Proteomes" id="UP000599578">
    <property type="component" value="Unassembled WGS sequence"/>
</dbReference>
<dbReference type="Pfam" id="PF03861">
    <property type="entry name" value="ANTAR"/>
    <property type="match status" value="1"/>
</dbReference>
<evidence type="ECO:0000259" key="2">
    <source>
        <dbReference type="PROSITE" id="PS50906"/>
    </source>
</evidence>
<dbReference type="InterPro" id="IPR010910">
    <property type="entry name" value="Nitrate/nitrite_sensing_bac"/>
</dbReference>
<dbReference type="EMBL" id="BMLT01000002">
    <property type="protein sequence ID" value="GGO78474.1"/>
    <property type="molecule type" value="Genomic_DNA"/>
</dbReference>